<dbReference type="EMBL" id="CP002042">
    <property type="protein sequence ID" value="ADH62758.1"/>
    <property type="molecule type" value="Genomic_DNA"/>
</dbReference>
<evidence type="ECO:0000256" key="1">
    <source>
        <dbReference type="SAM" id="Coils"/>
    </source>
</evidence>
<dbReference type="STRING" id="526227.Mesil_0845"/>
<proteinExistence type="predicted"/>
<evidence type="ECO:0000256" key="2">
    <source>
        <dbReference type="SAM" id="Phobius"/>
    </source>
</evidence>
<sequence>MERPVYRFLHLLFALGSLHLLWLVGLEVKRTQELRGEINSTRAQVTHLEARLARLADEVAAAQTSEYRDALVRRMGYVRKDELLVPSAP</sequence>
<protein>
    <recommendedName>
        <fullName evidence="5">Septum formation initiator</fullName>
    </recommendedName>
</protein>
<evidence type="ECO:0000313" key="4">
    <source>
        <dbReference type="Proteomes" id="UP000001916"/>
    </source>
</evidence>
<keyword evidence="2" id="KW-0472">Membrane</keyword>
<keyword evidence="4" id="KW-1185">Reference proteome</keyword>
<keyword evidence="2" id="KW-0812">Transmembrane</keyword>
<dbReference type="eggNOG" id="COG2919">
    <property type="taxonomic scope" value="Bacteria"/>
</dbReference>
<dbReference type="KEGG" id="msv:Mesil_0845"/>
<keyword evidence="2" id="KW-1133">Transmembrane helix</keyword>
<accession>D7BBW2</accession>
<organism evidence="3 4">
    <name type="scientific">Allomeiothermus silvanus (strain ATCC 700542 / DSM 9946 / NBRC 106475 / NCIMB 13440 / VI-R2)</name>
    <name type="common">Thermus silvanus</name>
    <dbReference type="NCBI Taxonomy" id="526227"/>
    <lineage>
        <taxon>Bacteria</taxon>
        <taxon>Thermotogati</taxon>
        <taxon>Deinococcota</taxon>
        <taxon>Deinococci</taxon>
        <taxon>Thermales</taxon>
        <taxon>Thermaceae</taxon>
        <taxon>Allomeiothermus</taxon>
    </lineage>
</organism>
<evidence type="ECO:0008006" key="5">
    <source>
        <dbReference type="Google" id="ProtNLM"/>
    </source>
</evidence>
<dbReference type="AlphaFoldDB" id="D7BBW2"/>
<feature type="coiled-coil region" evidence="1">
    <location>
        <begin position="31"/>
        <end position="65"/>
    </location>
</feature>
<feature type="transmembrane region" description="Helical" evidence="2">
    <location>
        <begin position="6"/>
        <end position="26"/>
    </location>
</feature>
<dbReference type="Proteomes" id="UP000001916">
    <property type="component" value="Chromosome"/>
</dbReference>
<gene>
    <name evidence="3" type="ordered locus">Mesil_0845</name>
</gene>
<reference evidence="3 4" key="1">
    <citation type="journal article" date="2010" name="Stand. Genomic Sci.">
        <title>Complete genome sequence of Meiothermus silvanus type strain (VI-R2).</title>
        <authorList>
            <person name="Sikorski J."/>
            <person name="Tindall B.J."/>
            <person name="Lowry S."/>
            <person name="Lucas S."/>
            <person name="Nolan M."/>
            <person name="Copeland A."/>
            <person name="Glavina Del Rio T."/>
            <person name="Tice H."/>
            <person name="Cheng J.F."/>
            <person name="Han C."/>
            <person name="Pitluck S."/>
            <person name="Liolios K."/>
            <person name="Ivanova N."/>
            <person name="Mavromatis K."/>
            <person name="Mikhailova N."/>
            <person name="Pati A."/>
            <person name="Goodwin L."/>
            <person name="Chen A."/>
            <person name="Palaniappan K."/>
            <person name="Land M."/>
            <person name="Hauser L."/>
            <person name="Chang Y.J."/>
            <person name="Jeffries C.D."/>
            <person name="Rohde M."/>
            <person name="Goker M."/>
            <person name="Woyke T."/>
            <person name="Bristow J."/>
            <person name="Eisen J.A."/>
            <person name="Markowitz V."/>
            <person name="Hugenholtz P."/>
            <person name="Kyrpides N.C."/>
            <person name="Klenk H.P."/>
            <person name="Lapidus A."/>
        </authorList>
    </citation>
    <scope>NUCLEOTIDE SEQUENCE [LARGE SCALE GENOMIC DNA]</scope>
    <source>
        <strain evidence="4">ATCC 700542 / DSM 9946 / VI-R2</strain>
    </source>
</reference>
<dbReference type="HOGENOM" id="CLU_2482279_0_0_0"/>
<keyword evidence="1" id="KW-0175">Coiled coil</keyword>
<evidence type="ECO:0000313" key="3">
    <source>
        <dbReference type="EMBL" id="ADH62758.1"/>
    </source>
</evidence>
<name>D7BBW2_ALLS1</name>